<proteinExistence type="predicted"/>
<dbReference type="InterPro" id="IPR012441">
    <property type="entry name" value="DUF1643"/>
</dbReference>
<accession>A0A1H6KK32</accession>
<dbReference type="Proteomes" id="UP000183190">
    <property type="component" value="Unassembled WGS sequence"/>
</dbReference>
<dbReference type="Pfam" id="PF07799">
    <property type="entry name" value="DUF1643"/>
    <property type="match status" value="1"/>
</dbReference>
<dbReference type="RefSeq" id="WP_074717713.1">
    <property type="nucleotide sequence ID" value="NZ_FNWV01000009.1"/>
</dbReference>
<organism evidence="1 2">
    <name type="scientific">Ruminococcus flavefaciens</name>
    <dbReference type="NCBI Taxonomy" id="1265"/>
    <lineage>
        <taxon>Bacteria</taxon>
        <taxon>Bacillati</taxon>
        <taxon>Bacillota</taxon>
        <taxon>Clostridia</taxon>
        <taxon>Eubacteriales</taxon>
        <taxon>Oscillospiraceae</taxon>
        <taxon>Ruminococcus</taxon>
    </lineage>
</organism>
<gene>
    <name evidence="1" type="ORF">SAMN02910265_02410</name>
</gene>
<sequence length="180" mass="20871">MSNRRYVDYKPTIYEYDRTNNLRFVLGNYGKKTLVCVAINPNTADADTSDNTMNDLIKFSRQQGYDGCIMINPYPLICNSPSKLPIEFDRKICEANLKYISSVFEHCKGGDLLLSWGDYILKNHDFKEQVAIILNKAKEKKMRLIHINSLTKGGNPRHFRNLCRDKEYNAGKYNVNVIKY</sequence>
<name>A0A1H6KK32_RUMFL</name>
<dbReference type="EMBL" id="FNWV01000009">
    <property type="protein sequence ID" value="SEH74055.1"/>
    <property type="molecule type" value="Genomic_DNA"/>
</dbReference>
<evidence type="ECO:0000313" key="2">
    <source>
        <dbReference type="Proteomes" id="UP000183190"/>
    </source>
</evidence>
<evidence type="ECO:0008006" key="3">
    <source>
        <dbReference type="Google" id="ProtNLM"/>
    </source>
</evidence>
<evidence type="ECO:0000313" key="1">
    <source>
        <dbReference type="EMBL" id="SEH74055.1"/>
    </source>
</evidence>
<dbReference type="AlphaFoldDB" id="A0A1H6KK32"/>
<protein>
    <recommendedName>
        <fullName evidence="3">DUF1643 domain-containing protein</fullName>
    </recommendedName>
</protein>
<reference evidence="1 2" key="1">
    <citation type="submission" date="2016-10" db="EMBL/GenBank/DDBJ databases">
        <authorList>
            <person name="de Groot N.N."/>
        </authorList>
    </citation>
    <scope>NUCLEOTIDE SEQUENCE [LARGE SCALE GENOMIC DNA]</scope>
    <source>
        <strain evidence="1 2">YAD2003</strain>
    </source>
</reference>